<comment type="caution">
    <text evidence="1">The sequence shown here is derived from an EMBL/GenBank/DDBJ whole genome shotgun (WGS) entry which is preliminary data.</text>
</comment>
<keyword evidence="2" id="KW-1185">Reference proteome</keyword>
<dbReference type="CDD" id="cd09727">
    <property type="entry name" value="Cas6_I-E"/>
    <property type="match status" value="1"/>
</dbReference>
<dbReference type="EMBL" id="BAAAPC010000019">
    <property type="protein sequence ID" value="GAA2009309.1"/>
    <property type="molecule type" value="Genomic_DNA"/>
</dbReference>
<dbReference type="SUPFAM" id="SSF117987">
    <property type="entry name" value="CRISPR-associated protein"/>
    <property type="match status" value="2"/>
</dbReference>
<name>A0ABP5F0Y2_9ACTN</name>
<dbReference type="Pfam" id="PF08798">
    <property type="entry name" value="CRISPR_assoc"/>
    <property type="match status" value="1"/>
</dbReference>
<evidence type="ECO:0000313" key="2">
    <source>
        <dbReference type="Proteomes" id="UP001501585"/>
    </source>
</evidence>
<dbReference type="RefSeq" id="WP_344109499.1">
    <property type="nucleotide sequence ID" value="NZ_BAAAPC010000019.1"/>
</dbReference>
<gene>
    <name evidence="1" type="primary">cas6e_4</name>
    <name evidence="1" type="ORF">GCM10009799_41450</name>
</gene>
<dbReference type="Gene3D" id="3.30.70.1210">
    <property type="entry name" value="Crispr-associated protein, domain 2"/>
    <property type="match status" value="1"/>
</dbReference>
<protein>
    <submittedName>
        <fullName evidence="1">Type I-E CRISPR-associated protein Cas6/Cse3/CasE</fullName>
    </submittedName>
</protein>
<dbReference type="Proteomes" id="UP001501585">
    <property type="component" value="Unassembled WGS sequence"/>
</dbReference>
<dbReference type="InterPro" id="IPR010179">
    <property type="entry name" value="CRISPR-assoc_prot_Cse3"/>
</dbReference>
<dbReference type="Gene3D" id="3.30.70.1200">
    <property type="entry name" value="Crispr-associated protein, domain 1"/>
    <property type="match status" value="1"/>
</dbReference>
<sequence>MPYLSRIRINPRRSGAQALLTNPHKMKIEVLNGLPDRSTDEAVLWRLDAPDPHRPHLLVLTHSRPDWSHIVERAGWPDADGEHSLVRDYSPLLAQLAVGREFAFRLTANPVQNTKEPLRPSRQQHAAIETAVSPKERRGFRVGHRTAQHQLAWLLKRAEKSGFTIPEARMTQTPAPGMLSQGAPAPDVRLASREVLRFHKRRDGSGKPSITISTATFEGRLRITDTCALHTTLLHGLGPSKRYGCGLLTLAPLSEARRHG</sequence>
<proteinExistence type="predicted"/>
<dbReference type="SMART" id="SM01101">
    <property type="entry name" value="CRISPR_assoc"/>
    <property type="match status" value="1"/>
</dbReference>
<evidence type="ECO:0000313" key="1">
    <source>
        <dbReference type="EMBL" id="GAA2009309.1"/>
    </source>
</evidence>
<accession>A0ABP5F0Y2</accession>
<organism evidence="1 2">
    <name type="scientific">Nocardiopsis rhodophaea</name>
    <dbReference type="NCBI Taxonomy" id="280238"/>
    <lineage>
        <taxon>Bacteria</taxon>
        <taxon>Bacillati</taxon>
        <taxon>Actinomycetota</taxon>
        <taxon>Actinomycetes</taxon>
        <taxon>Streptosporangiales</taxon>
        <taxon>Nocardiopsidaceae</taxon>
        <taxon>Nocardiopsis</taxon>
    </lineage>
</organism>
<reference evidence="2" key="1">
    <citation type="journal article" date="2019" name="Int. J. Syst. Evol. Microbiol.">
        <title>The Global Catalogue of Microorganisms (GCM) 10K type strain sequencing project: providing services to taxonomists for standard genome sequencing and annotation.</title>
        <authorList>
            <consortium name="The Broad Institute Genomics Platform"/>
            <consortium name="The Broad Institute Genome Sequencing Center for Infectious Disease"/>
            <person name="Wu L."/>
            <person name="Ma J."/>
        </authorList>
    </citation>
    <scope>NUCLEOTIDE SEQUENCE [LARGE SCALE GENOMIC DNA]</scope>
    <source>
        <strain evidence="2">JCM 15313</strain>
    </source>
</reference>
<dbReference type="NCBIfam" id="TIGR01907">
    <property type="entry name" value="casE_Cse3"/>
    <property type="match status" value="1"/>
</dbReference>